<evidence type="ECO:0000256" key="1">
    <source>
        <dbReference type="SAM" id="MobiDB-lite"/>
    </source>
</evidence>
<sequence length="807" mass="88753">MPPIQLCDETLNPDESIKVLGCVLDETLSWREHTNYTAARCFDALARRLGYFLPRGTRLMLVKALVFPHLEYGAGLIAGLSGELLIRLQSCQNAAVRFVTGVHRYERISPSYVELRILKLGERRCLLVVCLLANILRRSAPAYLAARFTFESGGGDRGSRRSSLDLSIPFARLSCLQSAFFINAANLWNALPHEMRVLYCSNSFEKIMCHMARMYNIHFCLLIDLKNDKNRDARCSYSTFDRNLDARNTCAMLLMKSSRRRRRRRRARAHNVHIYRVKFSFSAHNSPDYPRPRARGSLRVARSFDADDAYVYVLNIHVFEKTRAADALGSFFCRKCGQLPFIQFTKGGIRVNFGGYHAQAGLGGLLTGRAADGGLHASAGIENGPSASAGLGGSLENGPKGGLHARAGLGGSGPAAEAGLSGSLAGPKPTGDIYSRAQIANGIEVSKTKGKNVQIIPRPKKASEQVSSCPVHVELYMHLHASEEDDEALKKSHPARWYFEKRVQERIAAAGQTTAEPTTTDSNAISEQAVTSSSAGSSSSSSSSSTTNINNSSNNSIKEKNSGGRQTSGIYSRATASASNDEAIQDTGRPKHRSTLFDDIFNVKNMRTHSVRILGVALMLTFASQLVSCKPVAEETPVPTVVALDAALQDASLKDLAGSAQVAEDPQARTGGRFQNGMQKPFPQVTGIHERDAQQHRRGRRCGQRRPGPRPTHAPVVREAAVRQRPAPEDPRDRQAGERERPGDTRAAQERHRRSARQRPQAQADHRQYPGGGEVRQQRRQVHRRGPSASHRCRGIDQHLQCRARSE</sequence>
<feature type="compositionally biased region" description="Low complexity" evidence="1">
    <location>
        <begin position="532"/>
        <end position="556"/>
    </location>
</feature>
<feature type="compositionally biased region" description="Polar residues" evidence="1">
    <location>
        <begin position="511"/>
        <end position="531"/>
    </location>
</feature>
<dbReference type="OrthoDB" id="7697912at2759"/>
<feature type="compositionally biased region" description="Polar residues" evidence="1">
    <location>
        <begin position="564"/>
        <end position="582"/>
    </location>
</feature>
<proteinExistence type="predicted"/>
<evidence type="ECO:0000313" key="3">
    <source>
        <dbReference type="Proteomes" id="UP000479190"/>
    </source>
</evidence>
<reference evidence="2 3" key="1">
    <citation type="submission" date="2020-02" db="EMBL/GenBank/DDBJ databases">
        <authorList>
            <person name="Ferguson B K."/>
        </authorList>
    </citation>
    <scope>NUCLEOTIDE SEQUENCE [LARGE SCALE GENOMIC DNA]</scope>
</reference>
<keyword evidence="3" id="KW-1185">Reference proteome</keyword>
<gene>
    <name evidence="2" type="ORF">TBRA_LOCUS5174</name>
</gene>
<feature type="compositionally biased region" description="Basic residues" evidence="1">
    <location>
        <begin position="696"/>
        <end position="708"/>
    </location>
</feature>
<evidence type="ECO:0000313" key="2">
    <source>
        <dbReference type="EMBL" id="CAB0033257.1"/>
    </source>
</evidence>
<feature type="compositionally biased region" description="Basic and acidic residues" evidence="1">
    <location>
        <begin position="720"/>
        <end position="750"/>
    </location>
</feature>
<dbReference type="AlphaFoldDB" id="A0A6H5I9X5"/>
<name>A0A6H5I9X5_9HYME</name>
<organism evidence="2 3">
    <name type="scientific">Trichogramma brassicae</name>
    <dbReference type="NCBI Taxonomy" id="86971"/>
    <lineage>
        <taxon>Eukaryota</taxon>
        <taxon>Metazoa</taxon>
        <taxon>Ecdysozoa</taxon>
        <taxon>Arthropoda</taxon>
        <taxon>Hexapoda</taxon>
        <taxon>Insecta</taxon>
        <taxon>Pterygota</taxon>
        <taxon>Neoptera</taxon>
        <taxon>Endopterygota</taxon>
        <taxon>Hymenoptera</taxon>
        <taxon>Apocrita</taxon>
        <taxon>Proctotrupomorpha</taxon>
        <taxon>Chalcidoidea</taxon>
        <taxon>Trichogrammatidae</taxon>
        <taxon>Trichogramma</taxon>
    </lineage>
</organism>
<feature type="region of interest" description="Disordered" evidence="1">
    <location>
        <begin position="511"/>
        <end position="592"/>
    </location>
</feature>
<dbReference type="Proteomes" id="UP000479190">
    <property type="component" value="Unassembled WGS sequence"/>
</dbReference>
<accession>A0A6H5I9X5</accession>
<protein>
    <submittedName>
        <fullName evidence="2">Uncharacterized protein</fullName>
    </submittedName>
</protein>
<dbReference type="EMBL" id="CADCXV010000702">
    <property type="protein sequence ID" value="CAB0033257.1"/>
    <property type="molecule type" value="Genomic_DNA"/>
</dbReference>
<feature type="region of interest" description="Disordered" evidence="1">
    <location>
        <begin position="658"/>
        <end position="807"/>
    </location>
</feature>